<dbReference type="EMBL" id="CP067089">
    <property type="protein sequence ID" value="QQO09023.1"/>
    <property type="molecule type" value="Genomic_DNA"/>
</dbReference>
<name>A0A7T7XMJ3_9SPIR</name>
<keyword evidence="2" id="KW-0040">ANK repeat</keyword>
<keyword evidence="1" id="KW-0677">Repeat</keyword>
<evidence type="ECO:0000313" key="4">
    <source>
        <dbReference type="Proteomes" id="UP000595917"/>
    </source>
</evidence>
<sequence length="367" mass="42354">MKKILVIVLIVLYGCSGNIKPRHDSIYSAISSGDYRDVVAFVTQDKNNLLPQDNKPYPVIYALNVRYYNEEICLYLYEQTHEYLKTENEENRKQVEFFIFTNSLANVHFKICDKVLDNGFNIQMFLPDRRLYNDRYNVWTILSSDFLTETARLAILNYLVSKNADIREINPLILKISATSGYSELVQRLIEVGMDIHAIDHEGKNAAFYATEYNNIAMLETLLEAGIDCTYTSPYNFSCIHFVNSKEAIALLIQYGADLNQKGGENNIGIIDVLIRRYLSAVEVFTKENHVDETQNIETKYYDALSFALQQGADVNYYFIAYFSDNEIKYNTPLYYAEMKNCPQRFIDLLKSYGAESLSQDIPDEET</sequence>
<reference evidence="3" key="1">
    <citation type="submission" date="2021-01" db="EMBL/GenBank/DDBJ databases">
        <title>Description of Breznakiella homolactica.</title>
        <authorList>
            <person name="Song Y."/>
            <person name="Brune A."/>
        </authorList>
    </citation>
    <scope>NUCLEOTIDE SEQUENCE</scope>
    <source>
        <strain evidence="3">RmG30</strain>
    </source>
</reference>
<dbReference type="InterPro" id="IPR036770">
    <property type="entry name" value="Ankyrin_rpt-contain_sf"/>
</dbReference>
<gene>
    <name evidence="3" type="ORF">JFL75_19160</name>
</gene>
<dbReference type="SUPFAM" id="SSF48403">
    <property type="entry name" value="Ankyrin repeat"/>
    <property type="match status" value="1"/>
</dbReference>
<protein>
    <submittedName>
        <fullName evidence="3">Ankyrin repeat domain-containing protein</fullName>
    </submittedName>
</protein>
<dbReference type="PANTHER" id="PTHR24180">
    <property type="entry name" value="CYCLIN-DEPENDENT KINASE INHIBITOR 2C-RELATED"/>
    <property type="match status" value="1"/>
</dbReference>
<dbReference type="PROSITE" id="PS51257">
    <property type="entry name" value="PROKAR_LIPOPROTEIN"/>
    <property type="match status" value="1"/>
</dbReference>
<evidence type="ECO:0000313" key="3">
    <source>
        <dbReference type="EMBL" id="QQO09023.1"/>
    </source>
</evidence>
<dbReference type="Gene3D" id="1.25.40.20">
    <property type="entry name" value="Ankyrin repeat-containing domain"/>
    <property type="match status" value="1"/>
</dbReference>
<evidence type="ECO:0000256" key="1">
    <source>
        <dbReference type="ARBA" id="ARBA00022737"/>
    </source>
</evidence>
<dbReference type="PANTHER" id="PTHR24180:SF45">
    <property type="entry name" value="POLY [ADP-RIBOSE] POLYMERASE TANKYRASE"/>
    <property type="match status" value="1"/>
</dbReference>
<accession>A0A7T7XMJ3</accession>
<proteinExistence type="predicted"/>
<dbReference type="AlphaFoldDB" id="A0A7T7XMJ3"/>
<dbReference type="Pfam" id="PF12796">
    <property type="entry name" value="Ank_2"/>
    <property type="match status" value="1"/>
</dbReference>
<dbReference type="RefSeq" id="WP_215626328.1">
    <property type="nucleotide sequence ID" value="NZ_CP067089.2"/>
</dbReference>
<dbReference type="Proteomes" id="UP000595917">
    <property type="component" value="Chromosome"/>
</dbReference>
<dbReference type="KEGG" id="bhc:JFL75_19160"/>
<dbReference type="InterPro" id="IPR002110">
    <property type="entry name" value="Ankyrin_rpt"/>
</dbReference>
<evidence type="ECO:0000256" key="2">
    <source>
        <dbReference type="ARBA" id="ARBA00023043"/>
    </source>
</evidence>
<organism evidence="3 4">
    <name type="scientific">Breznakiella homolactica</name>
    <dbReference type="NCBI Taxonomy" id="2798577"/>
    <lineage>
        <taxon>Bacteria</taxon>
        <taxon>Pseudomonadati</taxon>
        <taxon>Spirochaetota</taxon>
        <taxon>Spirochaetia</taxon>
        <taxon>Spirochaetales</taxon>
        <taxon>Breznakiellaceae</taxon>
        <taxon>Breznakiella</taxon>
    </lineage>
</organism>
<keyword evidence="4" id="KW-1185">Reference proteome</keyword>
<dbReference type="SMART" id="SM00248">
    <property type="entry name" value="ANK"/>
    <property type="match status" value="4"/>
</dbReference>
<dbReference type="InterPro" id="IPR051637">
    <property type="entry name" value="Ank_repeat_dom-contain_49"/>
</dbReference>